<sequence length="132" mass="14060">MMSWRVRLTILVTAFCSTMSLALADRVAGAGTSFAASILVDGSTAPENENKATGIPDSLTKQTSEHEKPEIQLDEEVDETYCNSGGEKMQINCEEARSLVVVIDYSNPAPNPEPPSRAAPKGGLPKTPSGKH</sequence>
<protein>
    <submittedName>
        <fullName evidence="1">Uncharacterized protein</fullName>
    </submittedName>
</protein>
<comment type="caution">
    <text evidence="1">The sequence shown here is derived from an EMBL/GenBank/DDBJ whole genome shotgun (WGS) entry which is preliminary data.</text>
</comment>
<evidence type="ECO:0000313" key="2">
    <source>
        <dbReference type="Proteomes" id="UP001162992"/>
    </source>
</evidence>
<dbReference type="EMBL" id="CM055106">
    <property type="protein sequence ID" value="KAJ7529392.1"/>
    <property type="molecule type" value="Genomic_DNA"/>
</dbReference>
<keyword evidence="2" id="KW-1185">Reference proteome</keyword>
<dbReference type="Proteomes" id="UP001162992">
    <property type="component" value="Chromosome 15"/>
</dbReference>
<reference evidence="2" key="1">
    <citation type="journal article" date="2024" name="Proc. Natl. Acad. Sci. U.S.A.">
        <title>Extraordinary preservation of gene collinearity over three hundred million years revealed in homosporous lycophytes.</title>
        <authorList>
            <person name="Li C."/>
            <person name="Wickell D."/>
            <person name="Kuo L.Y."/>
            <person name="Chen X."/>
            <person name="Nie B."/>
            <person name="Liao X."/>
            <person name="Peng D."/>
            <person name="Ji J."/>
            <person name="Jenkins J."/>
            <person name="Williams M."/>
            <person name="Shu S."/>
            <person name="Plott C."/>
            <person name="Barry K."/>
            <person name="Rajasekar S."/>
            <person name="Grimwood J."/>
            <person name="Han X."/>
            <person name="Sun S."/>
            <person name="Hou Z."/>
            <person name="He W."/>
            <person name="Dai G."/>
            <person name="Sun C."/>
            <person name="Schmutz J."/>
            <person name="Leebens-Mack J.H."/>
            <person name="Li F.W."/>
            <person name="Wang L."/>
        </authorList>
    </citation>
    <scope>NUCLEOTIDE SEQUENCE [LARGE SCALE GENOMIC DNA]</scope>
    <source>
        <strain evidence="2">cv. PW_Plant_1</strain>
    </source>
</reference>
<organism evidence="1 2">
    <name type="scientific">Diphasiastrum complanatum</name>
    <name type="common">Issler's clubmoss</name>
    <name type="synonym">Lycopodium complanatum</name>
    <dbReference type="NCBI Taxonomy" id="34168"/>
    <lineage>
        <taxon>Eukaryota</taxon>
        <taxon>Viridiplantae</taxon>
        <taxon>Streptophyta</taxon>
        <taxon>Embryophyta</taxon>
        <taxon>Tracheophyta</taxon>
        <taxon>Lycopodiopsida</taxon>
        <taxon>Lycopodiales</taxon>
        <taxon>Lycopodiaceae</taxon>
        <taxon>Lycopodioideae</taxon>
        <taxon>Diphasiastrum</taxon>
    </lineage>
</organism>
<name>A0ACC2BHY2_DIPCM</name>
<proteinExistence type="predicted"/>
<gene>
    <name evidence="1" type="ORF">O6H91_15G047600</name>
</gene>
<accession>A0ACC2BHY2</accession>
<evidence type="ECO:0000313" key="1">
    <source>
        <dbReference type="EMBL" id="KAJ7529392.1"/>
    </source>
</evidence>